<dbReference type="STRING" id="929713.NIASO_16155"/>
<dbReference type="AlphaFoldDB" id="W0F8U5"/>
<dbReference type="EMBL" id="CP007035">
    <property type="protein sequence ID" value="AHF17894.1"/>
    <property type="molecule type" value="Genomic_DNA"/>
</dbReference>
<organism evidence="1 2">
    <name type="scientific">Niabella soli DSM 19437</name>
    <dbReference type="NCBI Taxonomy" id="929713"/>
    <lineage>
        <taxon>Bacteria</taxon>
        <taxon>Pseudomonadati</taxon>
        <taxon>Bacteroidota</taxon>
        <taxon>Chitinophagia</taxon>
        <taxon>Chitinophagales</taxon>
        <taxon>Chitinophagaceae</taxon>
        <taxon>Niabella</taxon>
    </lineage>
</organism>
<name>W0F8U5_9BACT</name>
<dbReference type="OrthoDB" id="964703at2"/>
<dbReference type="HOGENOM" id="CLU_2650754_0_0_10"/>
<dbReference type="KEGG" id="nso:NIASO_16155"/>
<sequence length="76" mass="8744">MASVLDKEMFNYFTRLNEAEKKSVVQMLKTFLKGRQPAPEPISIEQYNKELEEAMTDVKGGAVHSHEEVIKMAKSW</sequence>
<gene>
    <name evidence="1" type="ORF">NIASO_16155</name>
</gene>
<keyword evidence="2" id="KW-1185">Reference proteome</keyword>
<proteinExistence type="predicted"/>
<evidence type="ECO:0000313" key="1">
    <source>
        <dbReference type="EMBL" id="AHF17894.1"/>
    </source>
</evidence>
<protein>
    <submittedName>
        <fullName evidence="1">Uncharacterized protein</fullName>
    </submittedName>
</protein>
<accession>W0F8U5</accession>
<evidence type="ECO:0000313" key="2">
    <source>
        <dbReference type="Proteomes" id="UP000003586"/>
    </source>
</evidence>
<reference evidence="1 2" key="1">
    <citation type="submission" date="2013-12" db="EMBL/GenBank/DDBJ databases">
        <authorList>
            <consortium name="DOE Joint Genome Institute"/>
            <person name="Eisen J."/>
            <person name="Huntemann M."/>
            <person name="Han J."/>
            <person name="Chen A."/>
            <person name="Kyrpides N."/>
            <person name="Mavromatis K."/>
            <person name="Markowitz V."/>
            <person name="Palaniappan K."/>
            <person name="Ivanova N."/>
            <person name="Schaumberg A."/>
            <person name="Pati A."/>
            <person name="Liolios K."/>
            <person name="Nordberg H.P."/>
            <person name="Cantor M.N."/>
            <person name="Hua S.X."/>
            <person name="Woyke T."/>
        </authorList>
    </citation>
    <scope>NUCLEOTIDE SEQUENCE [LARGE SCALE GENOMIC DNA]</scope>
    <source>
        <strain evidence="2">DSM 19437</strain>
    </source>
</reference>
<dbReference type="eggNOG" id="ENOG502ZXCW">
    <property type="taxonomic scope" value="Bacteria"/>
</dbReference>
<dbReference type="RefSeq" id="WP_008587174.1">
    <property type="nucleotide sequence ID" value="NZ_CP007035.1"/>
</dbReference>
<dbReference type="Proteomes" id="UP000003586">
    <property type="component" value="Chromosome"/>
</dbReference>